<accession>A7TSK5</accession>
<dbReference type="KEGG" id="vpo:Kpol_297p1"/>
<proteinExistence type="predicted"/>
<dbReference type="AlphaFoldDB" id="A7TSK5"/>
<keyword evidence="1" id="KW-0732">Signal</keyword>
<name>A7TSK5_VANPO</name>
<protein>
    <submittedName>
        <fullName evidence="2">Uncharacterized protein</fullName>
    </submittedName>
</protein>
<dbReference type="GeneID" id="5542766"/>
<dbReference type="InParanoid" id="A7TSK5"/>
<feature type="chain" id="PRO_5002713750" evidence="1">
    <location>
        <begin position="20"/>
        <end position="166"/>
    </location>
</feature>
<feature type="signal peptide" evidence="1">
    <location>
        <begin position="1"/>
        <end position="19"/>
    </location>
</feature>
<sequence length="166" mass="18951">MLSRIFLVFTLITYALVSAVTIEQCTGVNGTDSIPAAILCSVYSRTQITRSLSVSQAFYELFDNGYYDEAILTWYGYYDPEFTDEQLWAVVDEDLRGLDEDEPERVECLILILEQEGQTGSTLYKLAVVAHEEGEGKREEKDKEDECMNECMKKCHKNNLAANVRY</sequence>
<dbReference type="RefSeq" id="XP_001642598.1">
    <property type="nucleotide sequence ID" value="XM_001642548.1"/>
</dbReference>
<organism evidence="3">
    <name type="scientific">Vanderwaltozyma polyspora (strain ATCC 22028 / DSM 70294 / BCRC 21397 / CBS 2163 / NBRC 10782 / NRRL Y-8283 / UCD 57-17)</name>
    <name type="common">Kluyveromyces polysporus</name>
    <dbReference type="NCBI Taxonomy" id="436907"/>
    <lineage>
        <taxon>Eukaryota</taxon>
        <taxon>Fungi</taxon>
        <taxon>Dikarya</taxon>
        <taxon>Ascomycota</taxon>
        <taxon>Saccharomycotina</taxon>
        <taxon>Saccharomycetes</taxon>
        <taxon>Saccharomycetales</taxon>
        <taxon>Saccharomycetaceae</taxon>
        <taxon>Vanderwaltozyma</taxon>
    </lineage>
</organism>
<dbReference type="EMBL" id="DS480515">
    <property type="protein sequence ID" value="EDO14740.1"/>
    <property type="molecule type" value="Genomic_DNA"/>
</dbReference>
<evidence type="ECO:0000313" key="3">
    <source>
        <dbReference type="Proteomes" id="UP000000267"/>
    </source>
</evidence>
<gene>
    <name evidence="2" type="ORF">Kpol_297p1</name>
</gene>
<dbReference type="HOGENOM" id="CLU_1603989_0_0_1"/>
<keyword evidence="3" id="KW-1185">Reference proteome</keyword>
<dbReference type="Proteomes" id="UP000000267">
    <property type="component" value="Unassembled WGS sequence"/>
</dbReference>
<evidence type="ECO:0000313" key="2">
    <source>
        <dbReference type="EMBL" id="EDO14740.1"/>
    </source>
</evidence>
<evidence type="ECO:0000256" key="1">
    <source>
        <dbReference type="SAM" id="SignalP"/>
    </source>
</evidence>
<dbReference type="PhylomeDB" id="A7TSK5"/>
<reference evidence="2 3" key="1">
    <citation type="journal article" date="2007" name="Proc. Natl. Acad. Sci. U.S.A.">
        <title>Independent sorting-out of thousands of duplicated gene pairs in two yeast species descended from a whole-genome duplication.</title>
        <authorList>
            <person name="Scannell D.R."/>
            <person name="Frank A.C."/>
            <person name="Conant G.C."/>
            <person name="Byrne K.P."/>
            <person name="Woolfit M."/>
            <person name="Wolfe K.H."/>
        </authorList>
    </citation>
    <scope>NUCLEOTIDE SEQUENCE [LARGE SCALE GENOMIC DNA]</scope>
    <source>
        <strain evidence="3">ATCC 22028 / DSM 70294 / BCRC 21397 / CBS 2163 / NBRC 10782 / NRRL Y-8283 / UCD 57-17</strain>
    </source>
</reference>